<evidence type="ECO:0000259" key="3">
    <source>
        <dbReference type="Pfam" id="PF26609"/>
    </source>
</evidence>
<dbReference type="OrthoDB" id="3063271at2759"/>
<dbReference type="GeneID" id="66074421"/>
<organism evidence="4 5">
    <name type="scientific">Marasmius oreades</name>
    <name type="common">fairy-ring Marasmius</name>
    <dbReference type="NCBI Taxonomy" id="181124"/>
    <lineage>
        <taxon>Eukaryota</taxon>
        <taxon>Fungi</taxon>
        <taxon>Dikarya</taxon>
        <taxon>Basidiomycota</taxon>
        <taxon>Agaricomycotina</taxon>
        <taxon>Agaricomycetes</taxon>
        <taxon>Agaricomycetidae</taxon>
        <taxon>Agaricales</taxon>
        <taxon>Marasmiineae</taxon>
        <taxon>Marasmiaceae</taxon>
        <taxon>Marasmius</taxon>
    </lineage>
</organism>
<gene>
    <name evidence="4" type="ORF">E1B28_005345</name>
</gene>
<accession>A0A9P7S4V3</accession>
<dbReference type="Pfam" id="PF26609">
    <property type="entry name" value="DUF8191"/>
    <property type="match status" value="1"/>
</dbReference>
<evidence type="ECO:0000256" key="2">
    <source>
        <dbReference type="SAM" id="MobiDB-lite"/>
    </source>
</evidence>
<dbReference type="EMBL" id="CM032183">
    <property type="protein sequence ID" value="KAG7094513.1"/>
    <property type="molecule type" value="Genomic_DNA"/>
</dbReference>
<feature type="compositionally biased region" description="Acidic residues" evidence="2">
    <location>
        <begin position="360"/>
        <end position="369"/>
    </location>
</feature>
<name>A0A9P7S4V3_9AGAR</name>
<keyword evidence="5" id="KW-1185">Reference proteome</keyword>
<proteinExistence type="predicted"/>
<comment type="caution">
    <text evidence="4">The sequence shown here is derived from an EMBL/GenBank/DDBJ whole genome shotgun (WGS) entry which is preliminary data.</text>
</comment>
<evidence type="ECO:0000313" key="4">
    <source>
        <dbReference type="EMBL" id="KAG7094513.1"/>
    </source>
</evidence>
<feature type="compositionally biased region" description="Basic and acidic residues" evidence="2">
    <location>
        <begin position="297"/>
        <end position="308"/>
    </location>
</feature>
<feature type="region of interest" description="Disordered" evidence="2">
    <location>
        <begin position="297"/>
        <end position="433"/>
    </location>
</feature>
<evidence type="ECO:0000313" key="5">
    <source>
        <dbReference type="Proteomes" id="UP001049176"/>
    </source>
</evidence>
<feature type="coiled-coil region" evidence="1">
    <location>
        <begin position="12"/>
        <end position="42"/>
    </location>
</feature>
<feature type="compositionally biased region" description="Basic and acidic residues" evidence="2">
    <location>
        <begin position="343"/>
        <end position="359"/>
    </location>
</feature>
<dbReference type="AlphaFoldDB" id="A0A9P7S4V3"/>
<feature type="compositionally biased region" description="Acidic residues" evidence="2">
    <location>
        <begin position="405"/>
        <end position="423"/>
    </location>
</feature>
<sequence>MSHDNVLLKGIIVSQKQTIEALERESNQLRAALRVFTEKEEQPLGETPEALGEMDLEKLVESFSASESDLCSRTASETIDDAEESGQEEEREELLPIWDGEERIYRCVVCGWEIIERECQKPECGEKYSDYVCQESPDGIPLDESDRTFHLCDDSYLLPSIRSITPLLDIDPARLHPETVAYGFEGRLYEYEALLTRGATRLMCETFNLSYSDETGIVLEMKDPDLDDLFQEWAGDRIVSSECESWKIFLGREIHLADDDVDGSEYVNDFLEDALLFDRDSSVQWKTTEVRTGAWETKGDLSEGRDDCENVQNDGTSAQVGSDNEADCDGDEREYDTDENGTDEEKPLTSTKEVARNEYESDGIEDECVTGESRVEYGVESDRDEDSFWGSDDGRYKYDSANEGDVTEEYETDPPDTEEESEEENHREECEEQ</sequence>
<feature type="compositionally biased region" description="Acidic residues" evidence="2">
    <location>
        <begin position="324"/>
        <end position="342"/>
    </location>
</feature>
<keyword evidence="1" id="KW-0175">Coiled coil</keyword>
<evidence type="ECO:0000256" key="1">
    <source>
        <dbReference type="SAM" id="Coils"/>
    </source>
</evidence>
<feature type="compositionally biased region" description="Polar residues" evidence="2">
    <location>
        <begin position="310"/>
        <end position="322"/>
    </location>
</feature>
<protein>
    <recommendedName>
        <fullName evidence="3">DUF8191 domain-containing protein</fullName>
    </recommendedName>
</protein>
<feature type="domain" description="DUF8191" evidence="3">
    <location>
        <begin position="194"/>
        <end position="291"/>
    </location>
</feature>
<dbReference type="KEGG" id="more:E1B28_005345"/>
<feature type="compositionally biased region" description="Acidic residues" evidence="2">
    <location>
        <begin position="78"/>
        <end position="92"/>
    </location>
</feature>
<feature type="region of interest" description="Disordered" evidence="2">
    <location>
        <begin position="70"/>
        <end position="92"/>
    </location>
</feature>
<dbReference type="RefSeq" id="XP_043010983.1">
    <property type="nucleotide sequence ID" value="XM_043149899.1"/>
</dbReference>
<dbReference type="InterPro" id="IPR058504">
    <property type="entry name" value="DUF8191"/>
</dbReference>
<feature type="compositionally biased region" description="Basic and acidic residues" evidence="2">
    <location>
        <begin position="424"/>
        <end position="433"/>
    </location>
</feature>
<dbReference type="Proteomes" id="UP001049176">
    <property type="component" value="Chromosome 3"/>
</dbReference>
<reference evidence="4" key="1">
    <citation type="journal article" date="2021" name="Genome Biol. Evol.">
        <title>The assembled and annotated genome of the fairy-ring fungus Marasmius oreades.</title>
        <authorList>
            <person name="Hiltunen M."/>
            <person name="Ament-Velasquez S.L."/>
            <person name="Johannesson H."/>
        </authorList>
    </citation>
    <scope>NUCLEOTIDE SEQUENCE</scope>
    <source>
        <strain evidence="4">03SP1</strain>
    </source>
</reference>